<organism evidence="5 6">
    <name type="scientific">Physcomitrium patens</name>
    <name type="common">Spreading-leaved earth moss</name>
    <name type="synonym">Physcomitrella patens</name>
    <dbReference type="NCBI Taxonomy" id="3218"/>
    <lineage>
        <taxon>Eukaryota</taxon>
        <taxon>Viridiplantae</taxon>
        <taxon>Streptophyta</taxon>
        <taxon>Embryophyta</taxon>
        <taxon>Bryophyta</taxon>
        <taxon>Bryophytina</taxon>
        <taxon>Bryopsida</taxon>
        <taxon>Funariidae</taxon>
        <taxon>Funariales</taxon>
        <taxon>Funariaceae</taxon>
        <taxon>Physcomitrium</taxon>
    </lineage>
</organism>
<gene>
    <name evidence="5" type="primary">LOC112289168</name>
</gene>
<name>A0A7I4AJM9_PHYPA</name>
<dbReference type="InParanoid" id="A0A7I4AJM9"/>
<keyword evidence="3" id="KW-0963">Cytoplasm</keyword>
<dbReference type="Proteomes" id="UP000006727">
    <property type="component" value="Chromosome 12"/>
</dbReference>
<dbReference type="GO" id="GO:0005634">
    <property type="term" value="C:nucleus"/>
    <property type="evidence" value="ECO:0007669"/>
    <property type="project" value="UniProtKB-SubCell"/>
</dbReference>
<dbReference type="PANTHER" id="PTHR31250">
    <property type="entry name" value="IQ DOMAIN-CONTAINING PROTEIN IQM3"/>
    <property type="match status" value="1"/>
</dbReference>
<sequence length="456" mass="50867">MNRVFKVYAHGFSLGREATVMCVSSRLMGSSSSGNSGDVATGAIDPRRRKSAAMTAEVDPTEVQNAAAVQVQKAYRGYRARRKLADAAVMSKAFGWWNIVDSVVLQEHTQQYYAHSKSWNAIDHWKRLKRKASKVGKGLSKDNKALKLALQHWLEAVDARHRYGHNLHAYYLHWIAKETAEPFFYWLDLGGGRQIELPKCSRAILQQQQIKYLSPEQRKHYEVVIYCGKLFYTASGELVHTPDGDRWIFVMSPQGKLYIGKKKKGVFQHSSFLAGGATTAAGRLVVNHGVLKLMEAHSGHYRPSPENFEALVRKLIASGADLSLAKVKLVSDDLVEKKEGNKLAGEVREVIEEVSADEHVSVKVENQSLVSMDSGFNESSEYLVTNLTFPQEDINAAKKKLEHPEGEVVVKEKVKSEGQGSLGFSRNGSLAKLQRDERCQALDKYVMQSAAPVMAF</sequence>
<accession>A0A7I4AJM9</accession>
<proteinExistence type="predicted"/>
<evidence type="ECO:0000256" key="2">
    <source>
        <dbReference type="ARBA" id="ARBA00004496"/>
    </source>
</evidence>
<dbReference type="CDD" id="cd23767">
    <property type="entry name" value="IQCD"/>
    <property type="match status" value="1"/>
</dbReference>
<dbReference type="InterPro" id="IPR044159">
    <property type="entry name" value="IQM"/>
</dbReference>
<evidence type="ECO:0000256" key="3">
    <source>
        <dbReference type="ARBA" id="ARBA00022490"/>
    </source>
</evidence>
<keyword evidence="6" id="KW-1185">Reference proteome</keyword>
<dbReference type="GO" id="GO:0005737">
    <property type="term" value="C:cytoplasm"/>
    <property type="evidence" value="ECO:0007669"/>
    <property type="project" value="UniProtKB-SubCell"/>
</dbReference>
<evidence type="ECO:0000256" key="4">
    <source>
        <dbReference type="ARBA" id="ARBA00023242"/>
    </source>
</evidence>
<reference evidence="5 6" key="1">
    <citation type="journal article" date="2008" name="Science">
        <title>The Physcomitrella genome reveals evolutionary insights into the conquest of land by plants.</title>
        <authorList>
            <person name="Rensing S."/>
            <person name="Lang D."/>
            <person name="Zimmer A."/>
            <person name="Terry A."/>
            <person name="Salamov A."/>
            <person name="Shapiro H."/>
            <person name="Nishiyama T."/>
            <person name="Perroud P.-F."/>
            <person name="Lindquist E."/>
            <person name="Kamisugi Y."/>
            <person name="Tanahashi T."/>
            <person name="Sakakibara K."/>
            <person name="Fujita T."/>
            <person name="Oishi K."/>
            <person name="Shin-I T."/>
            <person name="Kuroki Y."/>
            <person name="Toyoda A."/>
            <person name="Suzuki Y."/>
            <person name="Hashimoto A."/>
            <person name="Yamaguchi K."/>
            <person name="Sugano A."/>
            <person name="Kohara Y."/>
            <person name="Fujiyama A."/>
            <person name="Anterola A."/>
            <person name="Aoki S."/>
            <person name="Ashton N."/>
            <person name="Barbazuk W.B."/>
            <person name="Barker E."/>
            <person name="Bennetzen J."/>
            <person name="Bezanilla M."/>
            <person name="Blankenship R."/>
            <person name="Cho S.H."/>
            <person name="Dutcher S."/>
            <person name="Estelle M."/>
            <person name="Fawcett J.A."/>
            <person name="Gundlach H."/>
            <person name="Hanada K."/>
            <person name="Heyl A."/>
            <person name="Hicks K.A."/>
            <person name="Hugh J."/>
            <person name="Lohr M."/>
            <person name="Mayer K."/>
            <person name="Melkozernov A."/>
            <person name="Murata T."/>
            <person name="Nelson D."/>
            <person name="Pils B."/>
            <person name="Prigge M."/>
            <person name="Reiss B."/>
            <person name="Renner T."/>
            <person name="Rombauts S."/>
            <person name="Rushton P."/>
            <person name="Sanderfoot A."/>
            <person name="Schween G."/>
            <person name="Shiu S.-H."/>
            <person name="Stueber K."/>
            <person name="Theodoulou F.L."/>
            <person name="Tu H."/>
            <person name="Van de Peer Y."/>
            <person name="Verrier P.J."/>
            <person name="Waters E."/>
            <person name="Wood A."/>
            <person name="Yang L."/>
            <person name="Cove D."/>
            <person name="Cuming A."/>
            <person name="Hasebe M."/>
            <person name="Lucas S."/>
            <person name="Mishler D.B."/>
            <person name="Reski R."/>
            <person name="Grigoriev I."/>
            <person name="Quatrano R.S."/>
            <person name="Boore J.L."/>
        </authorList>
    </citation>
    <scope>NUCLEOTIDE SEQUENCE [LARGE SCALE GENOMIC DNA]</scope>
    <source>
        <strain evidence="5 6">cv. Gransden 2004</strain>
    </source>
</reference>
<evidence type="ECO:0000313" key="6">
    <source>
        <dbReference type="Proteomes" id="UP000006727"/>
    </source>
</evidence>
<dbReference type="EnsemblPlants" id="Pp3c12_8320V3.9">
    <property type="protein sequence ID" value="Pp3c12_8320V3.9"/>
    <property type="gene ID" value="Pp3c12_8320"/>
</dbReference>
<reference evidence="5" key="3">
    <citation type="submission" date="2020-12" db="UniProtKB">
        <authorList>
            <consortium name="EnsemblPlants"/>
        </authorList>
    </citation>
    <scope>IDENTIFICATION</scope>
</reference>
<dbReference type="PANTHER" id="PTHR31250:SF27">
    <property type="entry name" value="IQ DOMAIN-CONTAINING PROTEIN IQM5"/>
    <property type="match status" value="1"/>
</dbReference>
<dbReference type="Gramene" id="Pp3c12_8320V3.9">
    <property type="protein sequence ID" value="Pp3c12_8320V3.9"/>
    <property type="gene ID" value="Pp3c12_8320"/>
</dbReference>
<keyword evidence="4" id="KW-0539">Nucleus</keyword>
<evidence type="ECO:0000256" key="1">
    <source>
        <dbReference type="ARBA" id="ARBA00004123"/>
    </source>
</evidence>
<dbReference type="FunCoup" id="A0A7I4AJM9">
    <property type="interactions" value="164"/>
</dbReference>
<reference evidence="5 6" key="2">
    <citation type="journal article" date="2018" name="Plant J.">
        <title>The Physcomitrella patens chromosome-scale assembly reveals moss genome structure and evolution.</title>
        <authorList>
            <person name="Lang D."/>
            <person name="Ullrich K.K."/>
            <person name="Murat F."/>
            <person name="Fuchs J."/>
            <person name="Jenkins J."/>
            <person name="Haas F.B."/>
            <person name="Piednoel M."/>
            <person name="Gundlach H."/>
            <person name="Van Bel M."/>
            <person name="Meyberg R."/>
            <person name="Vives C."/>
            <person name="Morata J."/>
            <person name="Symeonidi A."/>
            <person name="Hiss M."/>
            <person name="Muchero W."/>
            <person name="Kamisugi Y."/>
            <person name="Saleh O."/>
            <person name="Blanc G."/>
            <person name="Decker E.L."/>
            <person name="van Gessel N."/>
            <person name="Grimwood J."/>
            <person name="Hayes R.D."/>
            <person name="Graham S.W."/>
            <person name="Gunter L.E."/>
            <person name="McDaniel S.F."/>
            <person name="Hoernstein S.N.W."/>
            <person name="Larsson A."/>
            <person name="Li F.W."/>
            <person name="Perroud P.F."/>
            <person name="Phillips J."/>
            <person name="Ranjan P."/>
            <person name="Rokshar D.S."/>
            <person name="Rothfels C.J."/>
            <person name="Schneider L."/>
            <person name="Shu S."/>
            <person name="Stevenson D.W."/>
            <person name="Thummler F."/>
            <person name="Tillich M."/>
            <person name="Villarreal Aguilar J.C."/>
            <person name="Widiez T."/>
            <person name="Wong G.K."/>
            <person name="Wymore A."/>
            <person name="Zhang Y."/>
            <person name="Zimmer A.D."/>
            <person name="Quatrano R.S."/>
            <person name="Mayer K.F.X."/>
            <person name="Goodstein D."/>
            <person name="Casacuberta J.M."/>
            <person name="Vandepoele K."/>
            <person name="Reski R."/>
            <person name="Cuming A.C."/>
            <person name="Tuskan G.A."/>
            <person name="Maumus F."/>
            <person name="Salse J."/>
            <person name="Schmutz J."/>
            <person name="Rensing S.A."/>
        </authorList>
    </citation>
    <scope>NUCLEOTIDE SEQUENCE [LARGE SCALE GENOMIC DNA]</scope>
    <source>
        <strain evidence="5 6">cv. Gransden 2004</strain>
    </source>
</reference>
<protein>
    <submittedName>
        <fullName evidence="5">Uncharacterized protein</fullName>
    </submittedName>
</protein>
<dbReference type="AlphaFoldDB" id="A0A7I4AJM9"/>
<comment type="subcellular location">
    <subcellularLocation>
        <location evidence="2">Cytoplasm</location>
    </subcellularLocation>
    <subcellularLocation>
        <location evidence="1">Nucleus</location>
    </subcellularLocation>
</comment>
<dbReference type="EMBL" id="ABEU02000012">
    <property type="status" value="NOT_ANNOTATED_CDS"/>
    <property type="molecule type" value="Genomic_DNA"/>
</dbReference>
<dbReference type="PROSITE" id="PS50096">
    <property type="entry name" value="IQ"/>
    <property type="match status" value="1"/>
</dbReference>
<evidence type="ECO:0000313" key="5">
    <source>
        <dbReference type="EnsemblPlants" id="Pp3c12_8320V3.9"/>
    </source>
</evidence>